<reference evidence="2 3" key="1">
    <citation type="submission" date="2019-07" db="EMBL/GenBank/DDBJ databases">
        <title>Chromosome genome assembly for large yellow croaker.</title>
        <authorList>
            <person name="Xiao S."/>
        </authorList>
    </citation>
    <scope>NUCLEOTIDE SEQUENCE [LARGE SCALE GENOMIC DNA]</scope>
    <source>
        <strain evidence="2">JMULYC20181020</strain>
        <tissue evidence="2">Muscle</tissue>
    </source>
</reference>
<dbReference type="AlphaFoldDB" id="A0A6G0HFE8"/>
<comment type="caution">
    <text evidence="2">The sequence shown here is derived from an EMBL/GenBank/DDBJ whole genome shotgun (WGS) entry which is preliminary data.</text>
</comment>
<evidence type="ECO:0000313" key="1">
    <source>
        <dbReference type="EMBL" id="KAE8277755.1"/>
    </source>
</evidence>
<protein>
    <submittedName>
        <fullName evidence="2">Uncharacterized protein</fullName>
    </submittedName>
</protein>
<dbReference type="EMBL" id="REGW02000090">
    <property type="protein sequence ID" value="KAE8277923.1"/>
    <property type="molecule type" value="Genomic_DNA"/>
</dbReference>
<proteinExistence type="predicted"/>
<gene>
    <name evidence="2" type="ORF">D5F01_LYC24042</name>
    <name evidence="1" type="ORF">D5F01_LYC24236</name>
</gene>
<organism evidence="2 3">
    <name type="scientific">Larimichthys crocea</name>
    <name type="common">Large yellow croaker</name>
    <name type="synonym">Pseudosciaena crocea</name>
    <dbReference type="NCBI Taxonomy" id="215358"/>
    <lineage>
        <taxon>Eukaryota</taxon>
        <taxon>Metazoa</taxon>
        <taxon>Chordata</taxon>
        <taxon>Craniata</taxon>
        <taxon>Vertebrata</taxon>
        <taxon>Euteleostomi</taxon>
        <taxon>Actinopterygii</taxon>
        <taxon>Neopterygii</taxon>
        <taxon>Teleostei</taxon>
        <taxon>Neoteleostei</taxon>
        <taxon>Acanthomorphata</taxon>
        <taxon>Eupercaria</taxon>
        <taxon>Sciaenidae</taxon>
        <taxon>Larimichthys</taxon>
    </lineage>
</organism>
<dbReference type="Proteomes" id="UP000424527">
    <property type="component" value="Unassembled WGS sequence"/>
</dbReference>
<keyword evidence="3" id="KW-1185">Reference proteome</keyword>
<evidence type="ECO:0000313" key="3">
    <source>
        <dbReference type="Proteomes" id="UP000424527"/>
    </source>
</evidence>
<accession>A0A6G0HFE8</accession>
<evidence type="ECO:0000313" key="2">
    <source>
        <dbReference type="EMBL" id="KAE8277923.1"/>
    </source>
</evidence>
<name>A0A6G0HFE8_LARCR</name>
<sequence length="275" mass="30769">MALEEMEICDLDQVTRVYAALLSAHIKLLKLLMPRVMWKEVPVVVVFEQNTYVNALVEVKNLIEHSLVRSGFKVLFYSKWSHTNNKYMLGKHVGVRTKLAMVLSTVSAIKRDTLYYCDTVMSLGWAVLSEATKKARMLESTIGTSRGAGSSNKMGSNMDVFMYRRSRKGVNLATDITASIFETREITALPTNMLTDKMHAEQGKLLLGKLREEMAMVTITDSAKGSTVTTGGKRSVNGEYTKDDMLSALLLLCHTRDEIHNGERSIRIGGEVYCK</sequence>
<dbReference type="EMBL" id="REGW02000221">
    <property type="protein sequence ID" value="KAE8277755.1"/>
    <property type="molecule type" value="Genomic_DNA"/>
</dbReference>